<dbReference type="STRING" id="128403.WA1_31165"/>
<keyword evidence="2" id="KW-1185">Reference proteome</keyword>
<accession>A0A139X3C2</accession>
<gene>
    <name evidence="1" type="ORF">WA1_31165</name>
</gene>
<dbReference type="Pfam" id="PF09274">
    <property type="entry name" value="ParG"/>
    <property type="match status" value="1"/>
</dbReference>
<dbReference type="InterPro" id="IPR013321">
    <property type="entry name" value="Arc_rbn_hlx_hlx"/>
</dbReference>
<dbReference type="InterPro" id="IPR015354">
    <property type="entry name" value="DNA_partition_ParG"/>
</dbReference>
<protein>
    <submittedName>
        <fullName evidence="1">Uncharacterized protein</fullName>
    </submittedName>
</protein>
<comment type="caution">
    <text evidence="1">The sequence shown here is derived from an EMBL/GenBank/DDBJ whole genome shotgun (WGS) entry which is preliminary data.</text>
</comment>
<dbReference type="Gene3D" id="1.10.1220.10">
    <property type="entry name" value="Met repressor-like"/>
    <property type="match status" value="1"/>
</dbReference>
<reference evidence="1 2" key="1">
    <citation type="journal article" date="2013" name="Genome Biol. Evol.">
        <title>Genomes of Stigonematalean cyanobacteria (subsection V) and the evolution of oxygenic photosynthesis from prokaryotes to plastids.</title>
        <authorList>
            <person name="Dagan T."/>
            <person name="Roettger M."/>
            <person name="Stucken K."/>
            <person name="Landan G."/>
            <person name="Koch R."/>
            <person name="Major P."/>
            <person name="Gould S.B."/>
            <person name="Goremykin V.V."/>
            <person name="Rippka R."/>
            <person name="Tandeau de Marsac N."/>
            <person name="Gugger M."/>
            <person name="Lockhart P.J."/>
            <person name="Allen J.F."/>
            <person name="Brune I."/>
            <person name="Maus I."/>
            <person name="Puhler A."/>
            <person name="Martin W.F."/>
        </authorList>
    </citation>
    <scope>NUCLEOTIDE SEQUENCE [LARGE SCALE GENOMIC DNA]</scope>
    <source>
        <strain evidence="1 2">PCC 7110</strain>
    </source>
</reference>
<dbReference type="InterPro" id="IPR010985">
    <property type="entry name" value="Ribbon_hlx_hlx"/>
</dbReference>
<organism evidence="1 2">
    <name type="scientific">Scytonema hofmannii PCC 7110</name>
    <dbReference type="NCBI Taxonomy" id="128403"/>
    <lineage>
        <taxon>Bacteria</taxon>
        <taxon>Bacillati</taxon>
        <taxon>Cyanobacteriota</taxon>
        <taxon>Cyanophyceae</taxon>
        <taxon>Nostocales</taxon>
        <taxon>Scytonemataceae</taxon>
        <taxon>Scytonema</taxon>
    </lineage>
</organism>
<dbReference type="Proteomes" id="UP000076925">
    <property type="component" value="Unassembled WGS sequence"/>
</dbReference>
<dbReference type="EMBL" id="ANNX02000035">
    <property type="protein sequence ID" value="KYC39209.1"/>
    <property type="molecule type" value="Genomic_DNA"/>
</dbReference>
<dbReference type="AlphaFoldDB" id="A0A139X3C2"/>
<evidence type="ECO:0000313" key="1">
    <source>
        <dbReference type="EMBL" id="KYC39209.1"/>
    </source>
</evidence>
<evidence type="ECO:0000313" key="2">
    <source>
        <dbReference type="Proteomes" id="UP000076925"/>
    </source>
</evidence>
<proteinExistence type="predicted"/>
<name>A0A139X3C2_9CYAN</name>
<dbReference type="GO" id="GO:0006355">
    <property type="term" value="P:regulation of DNA-templated transcription"/>
    <property type="evidence" value="ECO:0007669"/>
    <property type="project" value="InterPro"/>
</dbReference>
<dbReference type="SUPFAM" id="SSF47598">
    <property type="entry name" value="Ribbon-helix-helix"/>
    <property type="match status" value="1"/>
</dbReference>
<sequence length="65" mass="7478">MNAIMTKEIHINISDDLKKQFHATCVMQGKKMNQVVVELIHQWLRTNEISQTNSEIGKKLPPKSC</sequence>